<reference evidence="1 2" key="1">
    <citation type="submission" date="2022-03" db="EMBL/GenBank/DDBJ databases">
        <title>Pseudonocardia alaer sp. nov., a novel actinomycete isolated from reed forest soil.</title>
        <authorList>
            <person name="Wang L."/>
        </authorList>
    </citation>
    <scope>NUCLEOTIDE SEQUENCE [LARGE SCALE GENOMIC DNA]</scope>
    <source>
        <strain evidence="1 2">Y-16303</strain>
        <plasmid evidence="1">unnamed</plasmid>
    </source>
</reference>
<sequence>MPVDETWTGGWIVVDQDGHELTRDPLSGERFTEATANQEAAASRFAGVDARAVFRQAAA</sequence>
<organism evidence="1 2">
    <name type="scientific">Pseudonocardia alaniniphila</name>
    <dbReference type="NCBI Taxonomy" id="75291"/>
    <lineage>
        <taxon>Bacteria</taxon>
        <taxon>Bacillati</taxon>
        <taxon>Actinomycetota</taxon>
        <taxon>Actinomycetes</taxon>
        <taxon>Pseudonocardiales</taxon>
        <taxon>Pseudonocardiaceae</taxon>
        <taxon>Pseudonocardia</taxon>
    </lineage>
</organism>
<dbReference type="RefSeq" id="WP_241034478.1">
    <property type="nucleotide sequence ID" value="NZ_BAAAJF010000034.1"/>
</dbReference>
<dbReference type="EMBL" id="JAKXMK010000002">
    <property type="protein sequence ID" value="MCH6164274.1"/>
    <property type="molecule type" value="Genomic_DNA"/>
</dbReference>
<proteinExistence type="predicted"/>
<accession>A0ABS9T6X6</accession>
<name>A0ABS9T6X6_9PSEU</name>
<gene>
    <name evidence="1" type="ORF">MMF94_01160</name>
</gene>
<dbReference type="Proteomes" id="UP001299970">
    <property type="component" value="Unassembled WGS sequence"/>
</dbReference>
<keyword evidence="2" id="KW-1185">Reference proteome</keyword>
<evidence type="ECO:0000313" key="2">
    <source>
        <dbReference type="Proteomes" id="UP001299970"/>
    </source>
</evidence>
<evidence type="ECO:0000313" key="1">
    <source>
        <dbReference type="EMBL" id="MCH6164274.1"/>
    </source>
</evidence>
<geneLocation type="plasmid" evidence="1">
    <name>unnamed</name>
</geneLocation>
<keyword evidence="1" id="KW-0614">Plasmid</keyword>
<protein>
    <submittedName>
        <fullName evidence="1">Uncharacterized protein</fullName>
    </submittedName>
</protein>
<comment type="caution">
    <text evidence="1">The sequence shown here is derived from an EMBL/GenBank/DDBJ whole genome shotgun (WGS) entry which is preliminary data.</text>
</comment>